<evidence type="ECO:0000313" key="2">
    <source>
        <dbReference type="EMBL" id="MBK1884410.1"/>
    </source>
</evidence>
<dbReference type="EMBL" id="JAENIJ010000047">
    <property type="protein sequence ID" value="MBK1884410.1"/>
    <property type="molecule type" value="Genomic_DNA"/>
</dbReference>
<dbReference type="Pfam" id="PF13676">
    <property type="entry name" value="TIR_2"/>
    <property type="match status" value="1"/>
</dbReference>
<sequence>MDNKDAYICYNSNDLDWVKRIAEQLESETIDGAKSSRTLNVFFDRWDMGPGDSLIDKMNEGMAKARHVICVLSPEFLAADWPRFEWKHIVASDPNNVGGRIIPILYRDKGADGTTRLNLPAPFRDLKYVDFRKASDFRAGFADLVRKIRNMPPERGRRLPPLAGNGPAMVPRPSQPEMSWHPDSIAEFIFSNLLTVVDMPKQIWTANTPFREDLKKDIWEQVEDSQAFILRSGKLYTFANLNDADESLRKVIDCSTIKADSRNDWFLDPDRERWLVALLNSCLSRSLRKKRIRTDGKGRFYFIPSPGGNDRVWNMPTGKGRTVAKRIRPKGSVSEFWVHHGSRVRFRLLGQKVFLLIVPLYLFTEDGYTAIGGKTAGKLSHMWMGKQQNADIFRDVLFWAYVLGNGAQFGKIETGSAPIQIETAPAAARAQVGVAYDRVDFRTLFNFKDSELEDAASSVKELNNFDEEESDNDEE</sequence>
<keyword evidence="3" id="KW-1185">Reference proteome</keyword>
<evidence type="ECO:0000259" key="1">
    <source>
        <dbReference type="PROSITE" id="PS50104"/>
    </source>
</evidence>
<protein>
    <submittedName>
        <fullName evidence="2">Toll/interleukin-1 receptor domain-containing protein</fullName>
    </submittedName>
</protein>
<dbReference type="RefSeq" id="WP_200273569.1">
    <property type="nucleotide sequence ID" value="NZ_JAENIJ010000047.1"/>
</dbReference>
<comment type="caution">
    <text evidence="2">The sequence shown here is derived from an EMBL/GenBank/DDBJ whole genome shotgun (WGS) entry which is preliminary data.</text>
</comment>
<dbReference type="InterPro" id="IPR000157">
    <property type="entry name" value="TIR_dom"/>
</dbReference>
<dbReference type="SMART" id="SM00255">
    <property type="entry name" value="TIR"/>
    <property type="match status" value="1"/>
</dbReference>
<dbReference type="SUPFAM" id="SSF52200">
    <property type="entry name" value="Toll/Interleukin receptor TIR domain"/>
    <property type="match status" value="1"/>
</dbReference>
<dbReference type="Gene3D" id="3.40.50.10140">
    <property type="entry name" value="Toll/interleukin-1 receptor homology (TIR) domain"/>
    <property type="match status" value="1"/>
</dbReference>
<gene>
    <name evidence="2" type="ORF">JIN85_18480</name>
</gene>
<dbReference type="AlphaFoldDB" id="A0A934S7B4"/>
<dbReference type="PROSITE" id="PS50104">
    <property type="entry name" value="TIR"/>
    <property type="match status" value="1"/>
</dbReference>
<dbReference type="Proteomes" id="UP000603141">
    <property type="component" value="Unassembled WGS sequence"/>
</dbReference>
<evidence type="ECO:0000313" key="3">
    <source>
        <dbReference type="Proteomes" id="UP000603141"/>
    </source>
</evidence>
<reference evidence="2" key="1">
    <citation type="submission" date="2021-01" db="EMBL/GenBank/DDBJ databases">
        <title>Modified the classification status of verrucomicrobia.</title>
        <authorList>
            <person name="Feng X."/>
        </authorList>
    </citation>
    <scope>NUCLEOTIDE SEQUENCE</scope>
    <source>
        <strain evidence="2">KCTC 22041</strain>
    </source>
</reference>
<proteinExistence type="predicted"/>
<name>A0A934S7B4_9BACT</name>
<feature type="domain" description="TIR" evidence="1">
    <location>
        <begin position="2"/>
        <end position="149"/>
    </location>
</feature>
<accession>A0A934S7B4</accession>
<organism evidence="2 3">
    <name type="scientific">Luteolibacter pohnpeiensis</name>
    <dbReference type="NCBI Taxonomy" id="454153"/>
    <lineage>
        <taxon>Bacteria</taxon>
        <taxon>Pseudomonadati</taxon>
        <taxon>Verrucomicrobiota</taxon>
        <taxon>Verrucomicrobiia</taxon>
        <taxon>Verrucomicrobiales</taxon>
        <taxon>Verrucomicrobiaceae</taxon>
        <taxon>Luteolibacter</taxon>
    </lineage>
</organism>
<dbReference type="GO" id="GO:0007165">
    <property type="term" value="P:signal transduction"/>
    <property type="evidence" value="ECO:0007669"/>
    <property type="project" value="InterPro"/>
</dbReference>
<dbReference type="InterPro" id="IPR035897">
    <property type="entry name" value="Toll_tir_struct_dom_sf"/>
</dbReference>
<keyword evidence="2" id="KW-0675">Receptor</keyword>